<proteinExistence type="predicted"/>
<evidence type="ECO:0000256" key="7">
    <source>
        <dbReference type="SAM" id="Phobius"/>
    </source>
</evidence>
<organism evidence="10 11">
    <name type="scientific">Pichia kudriavzevii</name>
    <name type="common">Yeast</name>
    <name type="synonym">Issatchenkia orientalis</name>
    <dbReference type="NCBI Taxonomy" id="4909"/>
    <lineage>
        <taxon>Eukaryota</taxon>
        <taxon>Fungi</taxon>
        <taxon>Dikarya</taxon>
        <taxon>Ascomycota</taxon>
        <taxon>Saccharomycotina</taxon>
        <taxon>Pichiomycetes</taxon>
        <taxon>Pichiales</taxon>
        <taxon>Pichiaceae</taxon>
        <taxon>Pichia</taxon>
    </lineage>
</organism>
<dbReference type="Gene3D" id="1.10.720.30">
    <property type="entry name" value="SAP domain"/>
    <property type="match status" value="1"/>
</dbReference>
<feature type="domain" description="Man1/Src1-like C-terminal" evidence="8">
    <location>
        <begin position="397"/>
        <end position="588"/>
    </location>
</feature>
<dbReference type="VEuPathDB" id="FungiDB:C5L36_0C03610"/>
<dbReference type="AlphaFoldDB" id="A0A099P870"/>
<dbReference type="Pfam" id="PF12949">
    <property type="entry name" value="HeH"/>
    <property type="match status" value="1"/>
</dbReference>
<feature type="region of interest" description="Disordered" evidence="6">
    <location>
        <begin position="326"/>
        <end position="357"/>
    </location>
</feature>
<feature type="compositionally biased region" description="Basic and acidic residues" evidence="6">
    <location>
        <begin position="344"/>
        <end position="357"/>
    </location>
</feature>
<dbReference type="InterPro" id="IPR018996">
    <property type="entry name" value="Man1/Src1-like_C"/>
</dbReference>
<feature type="transmembrane region" description="Helical" evidence="7">
    <location>
        <begin position="383"/>
        <end position="407"/>
    </location>
</feature>
<evidence type="ECO:0000256" key="5">
    <source>
        <dbReference type="ARBA" id="ARBA00023242"/>
    </source>
</evidence>
<dbReference type="GO" id="GO:0005637">
    <property type="term" value="C:nuclear inner membrane"/>
    <property type="evidence" value="ECO:0007669"/>
    <property type="project" value="InterPro"/>
</dbReference>
<dbReference type="Pfam" id="PF09402">
    <property type="entry name" value="MSC"/>
    <property type="match status" value="1"/>
</dbReference>
<keyword evidence="4 7" id="KW-0472">Membrane</keyword>
<dbReference type="GO" id="GO:0034399">
    <property type="term" value="C:nuclear periphery"/>
    <property type="evidence" value="ECO:0007669"/>
    <property type="project" value="TreeGrafter"/>
</dbReference>
<evidence type="ECO:0000259" key="9">
    <source>
        <dbReference type="Pfam" id="PF12949"/>
    </source>
</evidence>
<keyword evidence="3 7" id="KW-1133">Transmembrane helix</keyword>
<evidence type="ECO:0008006" key="12">
    <source>
        <dbReference type="Google" id="ProtNLM"/>
    </source>
</evidence>
<dbReference type="Proteomes" id="UP000029867">
    <property type="component" value="Unassembled WGS sequence"/>
</dbReference>
<accession>A0A099P870</accession>
<sequence>MDAQIYLADDFDISKLTVPNLRSVLVEHEVPFPSNANKQELINIFNKHIKPRALQILKKYQTEPSSEEICEAVHEDKHGADSSKSEKSIPSKRHSEATSKKAKKKIRKTNTELLDSSSSFLGIEKFEPNENDDIFNNSIDTSTILRKTRFADKKPASTKDILSHFDKSIPSSKSFNDSVSSDSKTRSHSPVERKDELNIIEKVKESRREAENNIHNSQGNEFLLIEDIETEFGDDLLEEGELREEVPLTINFPGESKVNPHKILEGPIKSIKEVVSVNNNESLEKVKEEVLTEGNKLVSTIQVEPLGSPETNNSSSDKNLTTIDINEEASNKKNADSNQTTQSEWKDKHVVDEHGRGEEVEKLETIQTVGNTNNGYRTNRIPILLLILFYGITVINLLIPTLLLLCFREIKLNTGYCGFDKPSKTLDLWGKLPDAYTSKLLNLKPYFVQVETLISDSVHFQCSECPPNSKCQFNTLQCDYGYVKTYPLKSVFGLIPLQETCEFDFLHEQKMHYLSEYTIKYLRRHHDQPLTLEELHDYIKSTKSSYISSSDFEEYWDKFVKYELLHDEQVTIDAQTNVVTLTHKVPSEFYTRTYGVDRKKRSKNLFKKHTPTVDFRDYYTKN</sequence>
<dbReference type="EMBL" id="JQFK01000002">
    <property type="protein sequence ID" value="KGK40442.1"/>
    <property type="molecule type" value="Genomic_DNA"/>
</dbReference>
<comment type="caution">
    <text evidence="10">The sequence shown here is derived from an EMBL/GenBank/DDBJ whole genome shotgun (WGS) entry which is preliminary data.</text>
</comment>
<feature type="domain" description="HeH/LEM" evidence="9">
    <location>
        <begin position="14"/>
        <end position="47"/>
    </location>
</feature>
<feature type="compositionally biased region" description="Basic and acidic residues" evidence="6">
    <location>
        <begin position="183"/>
        <end position="198"/>
    </location>
</feature>
<feature type="compositionally biased region" description="Low complexity" evidence="6">
    <location>
        <begin position="171"/>
        <end position="182"/>
    </location>
</feature>
<evidence type="ECO:0000256" key="3">
    <source>
        <dbReference type="ARBA" id="ARBA00022989"/>
    </source>
</evidence>
<feature type="region of interest" description="Disordered" evidence="6">
    <location>
        <begin position="171"/>
        <end position="198"/>
    </location>
</feature>
<keyword evidence="2 7" id="KW-0812">Transmembrane</keyword>
<reference evidence="11" key="1">
    <citation type="journal article" date="2014" name="Microb. Cell Fact.">
        <title>Exploiting Issatchenkia orientalis SD108 for succinic acid production.</title>
        <authorList>
            <person name="Xiao H."/>
            <person name="Shao Z."/>
            <person name="Jiang Y."/>
            <person name="Dole S."/>
            <person name="Zhao H."/>
        </authorList>
    </citation>
    <scope>NUCLEOTIDE SEQUENCE [LARGE SCALE GENOMIC DNA]</scope>
    <source>
        <strain evidence="11">SD108</strain>
    </source>
</reference>
<dbReference type="GO" id="GO:0005783">
    <property type="term" value="C:endoplasmic reticulum"/>
    <property type="evidence" value="ECO:0007669"/>
    <property type="project" value="TreeGrafter"/>
</dbReference>
<comment type="subcellular location">
    <subcellularLocation>
        <location evidence="1">Nucleus membrane</location>
    </subcellularLocation>
</comment>
<feature type="region of interest" description="Disordered" evidence="6">
    <location>
        <begin position="74"/>
        <end position="109"/>
    </location>
</feature>
<evidence type="ECO:0000256" key="2">
    <source>
        <dbReference type="ARBA" id="ARBA00022692"/>
    </source>
</evidence>
<feature type="compositionally biased region" description="Basic and acidic residues" evidence="6">
    <location>
        <begin position="74"/>
        <end position="99"/>
    </location>
</feature>
<evidence type="ECO:0000259" key="8">
    <source>
        <dbReference type="Pfam" id="PF09402"/>
    </source>
</evidence>
<dbReference type="InterPro" id="IPR025856">
    <property type="entry name" value="HeH/LEM_domain"/>
</dbReference>
<evidence type="ECO:0000256" key="1">
    <source>
        <dbReference type="ARBA" id="ARBA00004126"/>
    </source>
</evidence>
<protein>
    <recommendedName>
        <fullName evidence="12">Inner nuclear membrane protein SRC1</fullName>
    </recommendedName>
</protein>
<dbReference type="CDD" id="cd12935">
    <property type="entry name" value="LEM_like"/>
    <property type="match status" value="1"/>
</dbReference>
<evidence type="ECO:0000313" key="10">
    <source>
        <dbReference type="EMBL" id="KGK40442.1"/>
    </source>
</evidence>
<evidence type="ECO:0000256" key="6">
    <source>
        <dbReference type="SAM" id="MobiDB-lite"/>
    </source>
</evidence>
<evidence type="ECO:0000256" key="4">
    <source>
        <dbReference type="ARBA" id="ARBA00023136"/>
    </source>
</evidence>
<gene>
    <name evidence="10" type="ORF">JL09_g353</name>
</gene>
<dbReference type="InterPro" id="IPR036361">
    <property type="entry name" value="SAP_dom_sf"/>
</dbReference>
<dbReference type="PANTHER" id="PTHR47808">
    <property type="entry name" value="INNER NUCLEAR MEMBRANE PROTEIN HEH2-RELATED"/>
    <property type="match status" value="1"/>
</dbReference>
<dbReference type="GO" id="GO:0071763">
    <property type="term" value="P:nuclear membrane organization"/>
    <property type="evidence" value="ECO:0007669"/>
    <property type="project" value="TreeGrafter"/>
</dbReference>
<dbReference type="HOGENOM" id="CLU_010838_2_0_1"/>
<dbReference type="InterPro" id="IPR044780">
    <property type="entry name" value="Heh2/Src1"/>
</dbReference>
<dbReference type="PANTHER" id="PTHR47808:SF2">
    <property type="entry name" value="LEM DOMAIN-CONTAINING PROTEIN 2"/>
    <property type="match status" value="1"/>
</dbReference>
<dbReference type="GO" id="GO:0003682">
    <property type="term" value="F:chromatin binding"/>
    <property type="evidence" value="ECO:0007669"/>
    <property type="project" value="InterPro"/>
</dbReference>
<name>A0A099P870_PICKU</name>
<keyword evidence="5" id="KW-0539">Nucleus</keyword>
<evidence type="ECO:0000313" key="11">
    <source>
        <dbReference type="Proteomes" id="UP000029867"/>
    </source>
</evidence>